<name>A0A1I3GZD7_SELRU</name>
<reference evidence="9 10" key="1">
    <citation type="submission" date="2016-10" db="EMBL/GenBank/DDBJ databases">
        <authorList>
            <person name="de Groot N.N."/>
        </authorList>
    </citation>
    <scope>NUCLEOTIDE SEQUENCE [LARGE SCALE GENOMIC DNA]</scope>
    <source>
        <strain evidence="9 10">Z108</strain>
    </source>
</reference>
<dbReference type="EMBL" id="FOQK01000026">
    <property type="protein sequence ID" value="SFI28948.1"/>
    <property type="molecule type" value="Genomic_DNA"/>
</dbReference>
<evidence type="ECO:0000256" key="3">
    <source>
        <dbReference type="ARBA" id="ARBA00011738"/>
    </source>
</evidence>
<dbReference type="PANTHER" id="PTHR42930:SF3">
    <property type="entry name" value="PHOSPHATE-SPECIFIC TRANSPORT SYSTEM ACCESSORY PROTEIN PHOU"/>
    <property type="match status" value="1"/>
</dbReference>
<evidence type="ECO:0000256" key="7">
    <source>
        <dbReference type="PIRNR" id="PIRNR003107"/>
    </source>
</evidence>
<evidence type="ECO:0000256" key="5">
    <source>
        <dbReference type="ARBA" id="ARBA00022490"/>
    </source>
</evidence>
<evidence type="ECO:0000259" key="8">
    <source>
        <dbReference type="Pfam" id="PF01895"/>
    </source>
</evidence>
<dbReference type="PANTHER" id="PTHR42930">
    <property type="entry name" value="PHOSPHATE-SPECIFIC TRANSPORT SYSTEM ACCESSORY PROTEIN PHOU"/>
    <property type="match status" value="1"/>
</dbReference>
<dbReference type="GO" id="GO:0030643">
    <property type="term" value="P:intracellular phosphate ion homeostasis"/>
    <property type="evidence" value="ECO:0007669"/>
    <property type="project" value="InterPro"/>
</dbReference>
<comment type="subcellular location">
    <subcellularLocation>
        <location evidence="1 7">Cytoplasm</location>
    </subcellularLocation>
</comment>
<dbReference type="GO" id="GO:0005737">
    <property type="term" value="C:cytoplasm"/>
    <property type="evidence" value="ECO:0007669"/>
    <property type="project" value="UniProtKB-SubCell"/>
</dbReference>
<dbReference type="InterPro" id="IPR028366">
    <property type="entry name" value="PhoU"/>
</dbReference>
<feature type="domain" description="PhoU" evidence="8">
    <location>
        <begin position="22"/>
        <end position="107"/>
    </location>
</feature>
<evidence type="ECO:0000256" key="2">
    <source>
        <dbReference type="ARBA" id="ARBA00008107"/>
    </source>
</evidence>
<dbReference type="AlphaFoldDB" id="A0A1I3GZD7"/>
<evidence type="ECO:0000313" key="9">
    <source>
        <dbReference type="EMBL" id="SFI28948.1"/>
    </source>
</evidence>
<dbReference type="SUPFAM" id="SSF109755">
    <property type="entry name" value="PhoU-like"/>
    <property type="match status" value="1"/>
</dbReference>
<dbReference type="Gene3D" id="1.20.58.220">
    <property type="entry name" value="Phosphate transport system protein phou homolog 2, domain 2"/>
    <property type="match status" value="1"/>
</dbReference>
<dbReference type="FunFam" id="1.20.58.220:FF:000004">
    <property type="entry name" value="Phosphate-specific transport system accessory protein PhoU"/>
    <property type="match status" value="1"/>
</dbReference>
<organism evidence="9 10">
    <name type="scientific">Selenomonas ruminantium</name>
    <dbReference type="NCBI Taxonomy" id="971"/>
    <lineage>
        <taxon>Bacteria</taxon>
        <taxon>Bacillati</taxon>
        <taxon>Bacillota</taxon>
        <taxon>Negativicutes</taxon>
        <taxon>Selenomonadales</taxon>
        <taxon>Selenomonadaceae</taxon>
        <taxon>Selenomonas</taxon>
    </lineage>
</organism>
<keyword evidence="6 7" id="KW-0592">Phosphate transport</keyword>
<keyword evidence="4 7" id="KW-0813">Transport</keyword>
<dbReference type="Proteomes" id="UP000183639">
    <property type="component" value="Unassembled WGS sequence"/>
</dbReference>
<dbReference type="GO" id="GO:0006817">
    <property type="term" value="P:phosphate ion transport"/>
    <property type="evidence" value="ECO:0007669"/>
    <property type="project" value="UniProtKB-KW"/>
</dbReference>
<dbReference type="NCBIfam" id="TIGR02135">
    <property type="entry name" value="phoU_full"/>
    <property type="match status" value="1"/>
</dbReference>
<dbReference type="Pfam" id="PF01895">
    <property type="entry name" value="PhoU"/>
    <property type="match status" value="2"/>
</dbReference>
<dbReference type="RefSeq" id="WP_075428211.1">
    <property type="nucleotide sequence ID" value="NZ_FOQK01000026.1"/>
</dbReference>
<comment type="function">
    <text evidence="7">Plays a role in the regulation of phosphate uptake.</text>
</comment>
<dbReference type="InterPro" id="IPR038078">
    <property type="entry name" value="PhoU-like_sf"/>
</dbReference>
<comment type="subunit">
    <text evidence="3 7">Homodimer.</text>
</comment>
<evidence type="ECO:0000256" key="1">
    <source>
        <dbReference type="ARBA" id="ARBA00004496"/>
    </source>
</evidence>
<dbReference type="PIRSF" id="PIRSF003107">
    <property type="entry name" value="PhoU"/>
    <property type="match status" value="1"/>
</dbReference>
<keyword evidence="5 7" id="KW-0963">Cytoplasm</keyword>
<dbReference type="InterPro" id="IPR026022">
    <property type="entry name" value="PhoU_dom"/>
</dbReference>
<proteinExistence type="inferred from homology"/>
<evidence type="ECO:0000256" key="4">
    <source>
        <dbReference type="ARBA" id="ARBA00022448"/>
    </source>
</evidence>
<gene>
    <name evidence="9" type="ORF">SAMN04487861_12625</name>
</gene>
<sequence>MEQTRKEYIHELDIIQEKVAVMGDKACTEVQLAMEALLAGDAELACEVMQADDVLDDMIVDIEDSCILLIAKQQPIAHDLRVIVAGFKIATDIERIGDHAYDIAKTVQNVTVPLDSERMKWVQLLGACAVEMVAKAMRAYREHDVCLADEVRRLDKKMDEVFARAFYALSEFVTTEAARQKRITQLLFIARFLERIGDHAVNIAEWVIYRETAARIQQKKPACPASRGQVKPGD</sequence>
<comment type="similarity">
    <text evidence="2 7">Belongs to the PhoU family.</text>
</comment>
<dbReference type="OrthoDB" id="9814256at2"/>
<feature type="domain" description="PhoU" evidence="8">
    <location>
        <begin position="125"/>
        <end position="207"/>
    </location>
</feature>
<evidence type="ECO:0000313" key="10">
    <source>
        <dbReference type="Proteomes" id="UP000183639"/>
    </source>
</evidence>
<dbReference type="GO" id="GO:0045936">
    <property type="term" value="P:negative regulation of phosphate metabolic process"/>
    <property type="evidence" value="ECO:0007669"/>
    <property type="project" value="InterPro"/>
</dbReference>
<protein>
    <recommendedName>
        <fullName evidence="7">Phosphate-specific transport system accessory protein PhoU</fullName>
    </recommendedName>
</protein>
<accession>A0A1I3GZD7</accession>
<evidence type="ECO:0000256" key="6">
    <source>
        <dbReference type="ARBA" id="ARBA00022592"/>
    </source>
</evidence>